<feature type="region of interest" description="Disordered" evidence="1">
    <location>
        <begin position="11"/>
        <end position="54"/>
    </location>
</feature>
<dbReference type="AlphaFoldDB" id="A0ABD1S4Z2"/>
<reference evidence="3" key="1">
    <citation type="submission" date="2024-07" db="EMBL/GenBank/DDBJ databases">
        <title>Two chromosome-level genome assemblies of Korean endemic species Abeliophyllum distichum and Forsythia ovata (Oleaceae).</title>
        <authorList>
            <person name="Jang H."/>
        </authorList>
    </citation>
    <scope>NUCLEOTIDE SEQUENCE [LARGE SCALE GENOMIC DNA]</scope>
</reference>
<feature type="compositionally biased region" description="Polar residues" evidence="1">
    <location>
        <begin position="38"/>
        <end position="47"/>
    </location>
</feature>
<evidence type="ECO:0000256" key="1">
    <source>
        <dbReference type="SAM" id="MobiDB-lite"/>
    </source>
</evidence>
<sequence>MTKCPKFLLQPFDLPEPPPISRRTHHCPRHDPPPTSALAGTTTNLPSQEPPPINNTLLPCSPLTSPVPQLPFWFHSRRLVGPITLHSSDPQDTDRVVLLLDLQV</sequence>
<dbReference type="EMBL" id="JBFOLJ010000011">
    <property type="protein sequence ID" value="KAL2495814.1"/>
    <property type="molecule type" value="Genomic_DNA"/>
</dbReference>
<gene>
    <name evidence="2" type="ORF">Fot_39571</name>
</gene>
<evidence type="ECO:0000313" key="2">
    <source>
        <dbReference type="EMBL" id="KAL2495814.1"/>
    </source>
</evidence>
<comment type="caution">
    <text evidence="2">The sequence shown here is derived from an EMBL/GenBank/DDBJ whole genome shotgun (WGS) entry which is preliminary data.</text>
</comment>
<proteinExistence type="predicted"/>
<accession>A0ABD1S4Z2</accession>
<keyword evidence="3" id="KW-1185">Reference proteome</keyword>
<organism evidence="2 3">
    <name type="scientific">Forsythia ovata</name>
    <dbReference type="NCBI Taxonomy" id="205694"/>
    <lineage>
        <taxon>Eukaryota</taxon>
        <taxon>Viridiplantae</taxon>
        <taxon>Streptophyta</taxon>
        <taxon>Embryophyta</taxon>
        <taxon>Tracheophyta</taxon>
        <taxon>Spermatophyta</taxon>
        <taxon>Magnoliopsida</taxon>
        <taxon>eudicotyledons</taxon>
        <taxon>Gunneridae</taxon>
        <taxon>Pentapetalae</taxon>
        <taxon>asterids</taxon>
        <taxon>lamiids</taxon>
        <taxon>Lamiales</taxon>
        <taxon>Oleaceae</taxon>
        <taxon>Forsythieae</taxon>
        <taxon>Forsythia</taxon>
    </lineage>
</organism>
<evidence type="ECO:0000313" key="3">
    <source>
        <dbReference type="Proteomes" id="UP001604277"/>
    </source>
</evidence>
<protein>
    <submittedName>
        <fullName evidence="2">Uncharacterized protein</fullName>
    </submittedName>
</protein>
<dbReference type="Proteomes" id="UP001604277">
    <property type="component" value="Unassembled WGS sequence"/>
</dbReference>
<name>A0ABD1S4Z2_9LAMI</name>